<dbReference type="PANTHER" id="PTHR23272:SF161">
    <property type="entry name" value="ZINC FINGER BED DOMAIN-CONTAINING PROTEIN RICESLEEPER 1-LIKE"/>
    <property type="match status" value="1"/>
</dbReference>
<dbReference type="STRING" id="3469.A0A4Y7KL11"/>
<evidence type="ECO:0000313" key="4">
    <source>
        <dbReference type="Proteomes" id="UP000316621"/>
    </source>
</evidence>
<dbReference type="AlphaFoldDB" id="A0A4Y7KL11"/>
<protein>
    <recommendedName>
        <fullName evidence="2">HAT C-terminal dimerisation domain-containing protein</fullName>
    </recommendedName>
</protein>
<evidence type="ECO:0000259" key="2">
    <source>
        <dbReference type="Pfam" id="PF05699"/>
    </source>
</evidence>
<dbReference type="Gramene" id="RZC72778">
    <property type="protein sequence ID" value="RZC72778"/>
    <property type="gene ID" value="C5167_048258"/>
</dbReference>
<dbReference type="EMBL" id="CM010722">
    <property type="protein sequence ID" value="RZC72778.1"/>
    <property type="molecule type" value="Genomic_DNA"/>
</dbReference>
<dbReference type="Pfam" id="PF05699">
    <property type="entry name" value="Dimer_Tnp_hAT"/>
    <property type="match status" value="1"/>
</dbReference>
<dbReference type="InterPro" id="IPR012337">
    <property type="entry name" value="RNaseH-like_sf"/>
</dbReference>
<gene>
    <name evidence="3" type="ORF">C5167_048258</name>
</gene>
<dbReference type="GO" id="GO:0046983">
    <property type="term" value="F:protein dimerization activity"/>
    <property type="evidence" value="ECO:0007669"/>
    <property type="project" value="InterPro"/>
</dbReference>
<dbReference type="Proteomes" id="UP000316621">
    <property type="component" value="Chromosome 8"/>
</dbReference>
<evidence type="ECO:0000313" key="3">
    <source>
        <dbReference type="EMBL" id="RZC72778.1"/>
    </source>
</evidence>
<accession>A0A4Y7KL11</accession>
<keyword evidence="4" id="KW-1185">Reference proteome</keyword>
<reference evidence="3 4" key="1">
    <citation type="journal article" date="2018" name="Science">
        <title>The opium poppy genome and morphinan production.</title>
        <authorList>
            <person name="Guo L."/>
            <person name="Winzer T."/>
            <person name="Yang X."/>
            <person name="Li Y."/>
            <person name="Ning Z."/>
            <person name="He Z."/>
            <person name="Teodor R."/>
            <person name="Lu Y."/>
            <person name="Bowser T.A."/>
            <person name="Graham I.A."/>
            <person name="Ye K."/>
        </authorList>
    </citation>
    <scope>NUCLEOTIDE SEQUENCE [LARGE SCALE GENOMIC DNA]</scope>
    <source>
        <strain evidence="4">cv. HN1</strain>
        <tissue evidence="3">Leaves</tissue>
    </source>
</reference>
<feature type="compositionally biased region" description="Gly residues" evidence="1">
    <location>
        <begin position="143"/>
        <end position="155"/>
    </location>
</feature>
<dbReference type="PANTHER" id="PTHR23272">
    <property type="entry name" value="BED FINGER-RELATED"/>
    <property type="match status" value="1"/>
</dbReference>
<dbReference type="InterPro" id="IPR008906">
    <property type="entry name" value="HATC_C_dom"/>
</dbReference>
<organism evidence="3 4">
    <name type="scientific">Papaver somniferum</name>
    <name type="common">Opium poppy</name>
    <dbReference type="NCBI Taxonomy" id="3469"/>
    <lineage>
        <taxon>Eukaryota</taxon>
        <taxon>Viridiplantae</taxon>
        <taxon>Streptophyta</taxon>
        <taxon>Embryophyta</taxon>
        <taxon>Tracheophyta</taxon>
        <taxon>Spermatophyta</taxon>
        <taxon>Magnoliopsida</taxon>
        <taxon>Ranunculales</taxon>
        <taxon>Papaveraceae</taxon>
        <taxon>Papaveroideae</taxon>
        <taxon>Papaver</taxon>
    </lineage>
</organism>
<feature type="compositionally biased region" description="Polar residues" evidence="1">
    <location>
        <begin position="181"/>
        <end position="190"/>
    </location>
</feature>
<dbReference type="SUPFAM" id="SSF53098">
    <property type="entry name" value="Ribonuclease H-like"/>
    <property type="match status" value="1"/>
</dbReference>
<sequence>MLIPGTDRYRYWFWPIPDLYRTEIPDVIEGGMREIGQPDHFDILAWWQANASRYKILSYMARDILAMSVSSVASESAFSTGKRVLTPWRASMSTRTVEALLCTQSFLQKPIALDLLCDYIPDDAVEDEAGKKPVPEWNRTGLTGTGTSPGPGTGTGPQIEEPVNSVYRYRFPQKPGPNRPMCSSSTKYYD</sequence>
<evidence type="ECO:0000256" key="1">
    <source>
        <dbReference type="SAM" id="MobiDB-lite"/>
    </source>
</evidence>
<proteinExistence type="predicted"/>
<feature type="domain" description="HAT C-terminal dimerisation" evidence="2">
    <location>
        <begin position="39"/>
        <end position="105"/>
    </location>
</feature>
<name>A0A4Y7KL11_PAPSO</name>
<feature type="region of interest" description="Disordered" evidence="1">
    <location>
        <begin position="128"/>
        <end position="190"/>
    </location>
</feature>